<dbReference type="eggNOG" id="ENOG50316NA">
    <property type="taxonomic scope" value="Bacteria"/>
</dbReference>
<reference evidence="2" key="1">
    <citation type="submission" date="2010-04" db="EMBL/GenBank/DDBJ databases">
        <title>Complete sequence of plasmid 1 of Burkholderia sp. CCGE1002.</title>
        <authorList>
            <consortium name="US DOE Joint Genome Institute"/>
            <person name="Lucas S."/>
            <person name="Copeland A."/>
            <person name="Lapidus A."/>
            <person name="Cheng J.-F."/>
            <person name="Bruce D."/>
            <person name="Goodwin L."/>
            <person name="Pitluck S."/>
            <person name="Chertkov O."/>
            <person name="Detter J.C."/>
            <person name="Han C."/>
            <person name="Tapia R."/>
            <person name="Land M."/>
            <person name="Hauser L."/>
            <person name="Kyrpides N."/>
            <person name="Ovchinnikova G."/>
            <person name="Martinez-Romero E."/>
            <person name="Hernandez M.A.R."/>
            <person name="Tiedje J.M."/>
            <person name="Woyke T."/>
        </authorList>
    </citation>
    <scope>NUCLEOTIDE SEQUENCE [LARGE SCALE GENOMIC DNA]</scope>
    <source>
        <strain evidence="2">CCGE1002</strain>
        <plasmid evidence="2">pBC201</plasmid>
    </source>
</reference>
<reference evidence="1 2" key="2">
    <citation type="journal article" date="2012" name="J. Bacteriol.">
        <title>Genome Sequences of Burkholderia sp. Strains CCGE1002 and H160, Isolated from Legume Nodules in Mexico and Brazil.</title>
        <authorList>
            <person name="Ormeno-Orrillo E."/>
            <person name="Rogel M.A."/>
            <person name="Chueire L.M."/>
            <person name="Tiedje J.M."/>
            <person name="Martinez-Romero E."/>
            <person name="Hungria M."/>
        </authorList>
    </citation>
    <scope>NUCLEOTIDE SEQUENCE [LARGE SCALE GENOMIC DNA]</scope>
    <source>
        <strain evidence="1 2">CCGE1002</strain>
        <plasmid evidence="2">pBC201</plasmid>
    </source>
</reference>
<dbReference type="AlphaFoldDB" id="D5WN25"/>
<protein>
    <submittedName>
        <fullName evidence="1">Uncharacterized protein</fullName>
    </submittedName>
</protein>
<dbReference type="HOGENOM" id="CLU_1812130_0_0_4"/>
<dbReference type="KEGG" id="bge:BC1002_6901"/>
<name>D5WN25_PARAM</name>
<gene>
    <name evidence="1" type="ordered locus">BC1002_6901</name>
</gene>
<dbReference type="Proteomes" id="UP000002190">
    <property type="component" value="Plasmid pBC201"/>
</dbReference>
<evidence type="ECO:0000313" key="1">
    <source>
        <dbReference type="EMBL" id="ADG20704.1"/>
    </source>
</evidence>
<organism evidence="1 2">
    <name type="scientific">Paraburkholderia atlantica</name>
    <dbReference type="NCBI Taxonomy" id="2654982"/>
    <lineage>
        <taxon>Bacteria</taxon>
        <taxon>Pseudomonadati</taxon>
        <taxon>Pseudomonadota</taxon>
        <taxon>Betaproteobacteria</taxon>
        <taxon>Burkholderiales</taxon>
        <taxon>Burkholderiaceae</taxon>
        <taxon>Paraburkholderia</taxon>
    </lineage>
</organism>
<dbReference type="EMBL" id="CP002016">
    <property type="protein sequence ID" value="ADG20704.1"/>
    <property type="molecule type" value="Genomic_DNA"/>
</dbReference>
<keyword evidence="1" id="KW-0614">Plasmid</keyword>
<sequence length="159" mass="16952">MENIVATIVNITSSTPDAVQIWGFHGLCGVDDVAAALNTIAAGLSGDGNTIHVMSGTHGYCSGRVGAVATREQRFAEEDRFLAHPMTKDNNAVAVVVHDFNTDKLPAPDYVSAAMAKLNADIRSIVRTDTGNHVFLLAYCCSAGTESIRKSGQENKKWT</sequence>
<geneLocation type="plasmid" evidence="1 2">
    <name>pBC201</name>
</geneLocation>
<evidence type="ECO:0000313" key="2">
    <source>
        <dbReference type="Proteomes" id="UP000002190"/>
    </source>
</evidence>
<proteinExistence type="predicted"/>
<accession>D5WN25</accession>